<sequence length="435" mass="49995">MKKVLIVSPYFPPANTADSQRVRMSLPYFEKFGWVAEVVAVDEQYIDALKDPLLLQSIPAAIKIHRVQAFSKKWTSKFGLGSLALRSLWYYLKKVNQLLKTEDFDLVYFSTTQFPVCILGAYWKRKFNIPYVIDMQDPWHTDYYQNKPKSQRPKKYWFSYRLNKYLEPLALKNADGLISVSQAYIDTLFQRYPLIIDKPNEVITFGAFQPDFSIAQKKQTELKLVFPQKENYLNLVYIGRGGEDMRNSLALLFGAFKQGINQLPQLFENIKLYFIGTSYAPAGQGTLTVAPIAEKFGLSAYVTEYTDRIGFYQSINNLQHADGLVIIGSDQAAYTASKLYPYILTKKNLLGIFNAESSAAKIIHKCNAGHLITLNQTPKMAFETFKFFIEDILSHRTPQTKWSAFTPYTASYLTERQVNVFERVTQQFGKLVNQK</sequence>
<dbReference type="SUPFAM" id="SSF53756">
    <property type="entry name" value="UDP-Glycosyltransferase/glycogen phosphorylase"/>
    <property type="match status" value="1"/>
</dbReference>
<dbReference type="Pfam" id="PF13439">
    <property type="entry name" value="Glyco_transf_4"/>
    <property type="match status" value="1"/>
</dbReference>
<gene>
    <name evidence="2" type="ORF">OC25_07200</name>
</gene>
<dbReference type="GO" id="GO:0016757">
    <property type="term" value="F:glycosyltransferase activity"/>
    <property type="evidence" value="ECO:0007669"/>
    <property type="project" value="UniProtKB-ARBA"/>
</dbReference>
<comment type="caution">
    <text evidence="2">The sequence shown here is derived from an EMBL/GenBank/DDBJ whole genome shotgun (WGS) entry which is preliminary data.</text>
</comment>
<evidence type="ECO:0000313" key="2">
    <source>
        <dbReference type="EMBL" id="KIA95118.1"/>
    </source>
</evidence>
<accession>A0A0C1FTL0</accession>
<proteinExistence type="predicted"/>
<protein>
    <recommendedName>
        <fullName evidence="1">Glycosyltransferase subfamily 4-like N-terminal domain-containing protein</fullName>
    </recommendedName>
</protein>
<reference evidence="2 3" key="1">
    <citation type="submission" date="2014-10" db="EMBL/GenBank/DDBJ databases">
        <title>Pedobacter Kyungheensis.</title>
        <authorList>
            <person name="Anderson B.M."/>
            <person name="Newman J.D."/>
        </authorList>
    </citation>
    <scope>NUCLEOTIDE SEQUENCE [LARGE SCALE GENOMIC DNA]</scope>
    <source>
        <strain evidence="2 3">KACC 16221</strain>
    </source>
</reference>
<dbReference type="InterPro" id="IPR028098">
    <property type="entry name" value="Glyco_trans_4-like_N"/>
</dbReference>
<evidence type="ECO:0000313" key="3">
    <source>
        <dbReference type="Proteomes" id="UP000031246"/>
    </source>
</evidence>
<dbReference type="Gene3D" id="3.40.50.2000">
    <property type="entry name" value="Glycogen Phosphorylase B"/>
    <property type="match status" value="1"/>
</dbReference>
<organism evidence="2 3">
    <name type="scientific">Pedobacter kyungheensis</name>
    <dbReference type="NCBI Taxonomy" id="1069985"/>
    <lineage>
        <taxon>Bacteria</taxon>
        <taxon>Pseudomonadati</taxon>
        <taxon>Bacteroidota</taxon>
        <taxon>Sphingobacteriia</taxon>
        <taxon>Sphingobacteriales</taxon>
        <taxon>Sphingobacteriaceae</taxon>
        <taxon>Pedobacter</taxon>
    </lineage>
</organism>
<dbReference type="EMBL" id="JSYN01000006">
    <property type="protein sequence ID" value="KIA95118.1"/>
    <property type="molecule type" value="Genomic_DNA"/>
</dbReference>
<dbReference type="AlphaFoldDB" id="A0A0C1FTL0"/>
<dbReference type="Proteomes" id="UP000031246">
    <property type="component" value="Unassembled WGS sequence"/>
</dbReference>
<name>A0A0C1FTL0_9SPHI</name>
<keyword evidence="3" id="KW-1185">Reference proteome</keyword>
<feature type="domain" description="Glycosyltransferase subfamily 4-like N-terminal" evidence="1">
    <location>
        <begin position="80"/>
        <end position="193"/>
    </location>
</feature>
<evidence type="ECO:0000259" key="1">
    <source>
        <dbReference type="Pfam" id="PF13439"/>
    </source>
</evidence>
<dbReference type="RefSeq" id="WP_039473531.1">
    <property type="nucleotide sequence ID" value="NZ_JSYN01000006.1"/>
</dbReference>